<feature type="region of interest" description="Disordered" evidence="1">
    <location>
        <begin position="173"/>
        <end position="192"/>
    </location>
</feature>
<evidence type="ECO:0000256" key="2">
    <source>
        <dbReference type="SAM" id="SignalP"/>
    </source>
</evidence>
<protein>
    <submittedName>
        <fullName evidence="3">Uncharacterized protein</fullName>
    </submittedName>
</protein>
<sequence length="273" mass="30412">MRFTSLLLSCLVWSTLLVPQESPAQASAPQMDRFSVDWDWGERYFSQEFTVSLRLVNDCDTTQIVILDTSTIPYLTMRKVHSVSRQSTEVVLGKVKLPDPPKPPPVQPFSGQWFGWVEPPEIGPQPLGTPPPIFHQPNFSPIEGVVIATHAAAPDGANAVCNPMRTRYEVAGHMHWGPPDPEEEDTGPSSLASTDPCVVWWNTSEEPAQRRGDCTAAMQLLAERFLIKVVPDYWRNAPKEWSWLEEFGGVSDKDINELLAMKARANLIMGTGS</sequence>
<accession>A0ABZ0IH12</accession>
<keyword evidence="2" id="KW-0732">Signal</keyword>
<gene>
    <name evidence="3" type="ORF">R0137_05280</name>
</gene>
<organism evidence="3 4">
    <name type="scientific">Congregibacter brevis</name>
    <dbReference type="NCBI Taxonomy" id="3081201"/>
    <lineage>
        <taxon>Bacteria</taxon>
        <taxon>Pseudomonadati</taxon>
        <taxon>Pseudomonadota</taxon>
        <taxon>Gammaproteobacteria</taxon>
        <taxon>Cellvibrionales</taxon>
        <taxon>Halieaceae</taxon>
        <taxon>Congregibacter</taxon>
    </lineage>
</organism>
<name>A0ABZ0IH12_9GAMM</name>
<dbReference type="RefSeq" id="WP_407329118.1">
    <property type="nucleotide sequence ID" value="NZ_CP136865.1"/>
</dbReference>
<reference evidence="3 4" key="1">
    <citation type="submission" date="2023-10" db="EMBL/GenBank/DDBJ databases">
        <title>Two novel species belonging to the OM43/NOR5 clade.</title>
        <authorList>
            <person name="Park M."/>
        </authorList>
    </citation>
    <scope>NUCLEOTIDE SEQUENCE [LARGE SCALE GENOMIC DNA]</scope>
    <source>
        <strain evidence="3 4">IMCC45268</strain>
    </source>
</reference>
<feature type="chain" id="PRO_5046370216" evidence="2">
    <location>
        <begin position="27"/>
        <end position="273"/>
    </location>
</feature>
<keyword evidence="4" id="KW-1185">Reference proteome</keyword>
<dbReference type="EMBL" id="CP136865">
    <property type="protein sequence ID" value="WOJ97988.1"/>
    <property type="molecule type" value="Genomic_DNA"/>
</dbReference>
<feature type="signal peptide" evidence="2">
    <location>
        <begin position="1"/>
        <end position="26"/>
    </location>
</feature>
<evidence type="ECO:0000313" key="3">
    <source>
        <dbReference type="EMBL" id="WOJ97988.1"/>
    </source>
</evidence>
<dbReference type="Proteomes" id="UP001626549">
    <property type="component" value="Chromosome"/>
</dbReference>
<evidence type="ECO:0000256" key="1">
    <source>
        <dbReference type="SAM" id="MobiDB-lite"/>
    </source>
</evidence>
<evidence type="ECO:0000313" key="4">
    <source>
        <dbReference type="Proteomes" id="UP001626549"/>
    </source>
</evidence>
<proteinExistence type="predicted"/>